<sequence>MPTVAGAPDGGDRFSLPFVSGRAHCCFLAPSLEVMAVPISAEDLAWSQLRSEYGSHWSIWRSDAGRWYATRMRRSLSRVEMDRGLIMTASGEDAEELRDLLTAQERIGSQTISS</sequence>
<dbReference type="EMBL" id="BOOQ01000026">
    <property type="protein sequence ID" value="GII47662.1"/>
    <property type="molecule type" value="Genomic_DNA"/>
</dbReference>
<evidence type="ECO:0000313" key="2">
    <source>
        <dbReference type="Proteomes" id="UP000644610"/>
    </source>
</evidence>
<keyword evidence="2" id="KW-1185">Reference proteome</keyword>
<gene>
    <name evidence="1" type="ORF">Psi02_40860</name>
</gene>
<reference evidence="1" key="1">
    <citation type="submission" date="2021-01" db="EMBL/GenBank/DDBJ databases">
        <title>Whole genome shotgun sequence of Planotetraspora silvatica NBRC 100141.</title>
        <authorList>
            <person name="Komaki H."/>
            <person name="Tamura T."/>
        </authorList>
    </citation>
    <scope>NUCLEOTIDE SEQUENCE</scope>
    <source>
        <strain evidence="1">NBRC 100141</strain>
    </source>
</reference>
<name>A0A8J3XMP2_9ACTN</name>
<accession>A0A8J3XMP2</accession>
<dbReference type="AlphaFoldDB" id="A0A8J3XMP2"/>
<organism evidence="1 2">
    <name type="scientific">Planotetraspora silvatica</name>
    <dbReference type="NCBI Taxonomy" id="234614"/>
    <lineage>
        <taxon>Bacteria</taxon>
        <taxon>Bacillati</taxon>
        <taxon>Actinomycetota</taxon>
        <taxon>Actinomycetes</taxon>
        <taxon>Streptosporangiales</taxon>
        <taxon>Streptosporangiaceae</taxon>
        <taxon>Planotetraspora</taxon>
    </lineage>
</organism>
<protein>
    <submittedName>
        <fullName evidence="1">Uncharacterized protein</fullName>
    </submittedName>
</protein>
<evidence type="ECO:0000313" key="1">
    <source>
        <dbReference type="EMBL" id="GII47662.1"/>
    </source>
</evidence>
<proteinExistence type="predicted"/>
<comment type="caution">
    <text evidence="1">The sequence shown here is derived from an EMBL/GenBank/DDBJ whole genome shotgun (WGS) entry which is preliminary data.</text>
</comment>
<dbReference type="Proteomes" id="UP000644610">
    <property type="component" value="Unassembled WGS sequence"/>
</dbReference>